<dbReference type="RefSeq" id="WP_108825056.1">
    <property type="nucleotide sequence ID" value="NZ_CP023004.1"/>
</dbReference>
<protein>
    <recommendedName>
        <fullName evidence="2">Peptide deformylase</fullName>
        <shortName evidence="2">PDF</shortName>
        <ecNumber evidence="2">3.5.1.88</ecNumber>
    </recommendedName>
    <alternativeName>
        <fullName evidence="2">Polypeptide deformylase</fullName>
    </alternativeName>
</protein>
<dbReference type="GO" id="GO:0046872">
    <property type="term" value="F:metal ion binding"/>
    <property type="evidence" value="ECO:0007669"/>
    <property type="project" value="UniProtKB-KW"/>
</dbReference>
<evidence type="ECO:0000313" key="4">
    <source>
        <dbReference type="Proteomes" id="UP000244896"/>
    </source>
</evidence>
<dbReference type="NCBIfam" id="TIGR00079">
    <property type="entry name" value="pept_deformyl"/>
    <property type="match status" value="1"/>
</dbReference>
<reference evidence="3 4" key="1">
    <citation type="journal article" date="2018" name="Syst. Appl. Microbiol.">
        <title>Ereboglobus luteus gen. nov. sp. nov. from cockroach guts, and new insights into the oxygen relationship of the genera Opitutus and Didymococcus (Verrucomicrobia: Opitutaceae).</title>
        <authorList>
            <person name="Tegtmeier D."/>
            <person name="Belitz A."/>
            <person name="Radek R."/>
            <person name="Heimerl T."/>
            <person name="Brune A."/>
        </authorList>
    </citation>
    <scope>NUCLEOTIDE SEQUENCE [LARGE SCALE GENOMIC DNA]</scope>
    <source>
        <strain evidence="3 4">Ho45</strain>
    </source>
</reference>
<accession>A0A2U8E3F8</accession>
<keyword evidence="4" id="KW-1185">Reference proteome</keyword>
<dbReference type="NCBIfam" id="NF001159">
    <property type="entry name" value="PRK00150.1-3"/>
    <property type="match status" value="1"/>
</dbReference>
<evidence type="ECO:0000256" key="1">
    <source>
        <dbReference type="ARBA" id="ARBA00010759"/>
    </source>
</evidence>
<comment type="catalytic activity">
    <reaction evidence="2">
        <text>N-terminal N-formyl-L-methionyl-[peptide] + H2O = N-terminal L-methionyl-[peptide] + formate</text>
        <dbReference type="Rhea" id="RHEA:24420"/>
        <dbReference type="Rhea" id="RHEA-COMP:10639"/>
        <dbReference type="Rhea" id="RHEA-COMP:10640"/>
        <dbReference type="ChEBI" id="CHEBI:15377"/>
        <dbReference type="ChEBI" id="CHEBI:15740"/>
        <dbReference type="ChEBI" id="CHEBI:49298"/>
        <dbReference type="ChEBI" id="CHEBI:64731"/>
        <dbReference type="EC" id="3.5.1.88"/>
    </reaction>
</comment>
<comment type="similarity">
    <text evidence="1 2">Belongs to the polypeptide deformylase family.</text>
</comment>
<dbReference type="InterPro" id="IPR023635">
    <property type="entry name" value="Peptide_deformylase"/>
</dbReference>
<keyword evidence="2" id="KW-0378">Hydrolase</keyword>
<feature type="binding site" evidence="2">
    <location>
        <position position="107"/>
    </location>
    <ligand>
        <name>Fe cation</name>
        <dbReference type="ChEBI" id="CHEBI:24875"/>
    </ligand>
</feature>
<evidence type="ECO:0000256" key="2">
    <source>
        <dbReference type="HAMAP-Rule" id="MF_00163"/>
    </source>
</evidence>
<dbReference type="EC" id="3.5.1.88" evidence="2"/>
<comment type="cofactor">
    <cofactor evidence="2">
        <name>Fe(2+)</name>
        <dbReference type="ChEBI" id="CHEBI:29033"/>
    </cofactor>
    <text evidence="2">Binds 1 Fe(2+) ion.</text>
</comment>
<feature type="active site" evidence="2">
    <location>
        <position position="150"/>
    </location>
</feature>
<dbReference type="GO" id="GO:0006412">
    <property type="term" value="P:translation"/>
    <property type="evidence" value="ECO:0007669"/>
    <property type="project" value="UniProtKB-UniRule"/>
</dbReference>
<keyword evidence="2" id="KW-0408">Iron</keyword>
<sequence length="185" mass="20512">MLLPIVQYNDPILRKKGVKIDVFDAPLATLARDMVETMHAAPGIGLAAQQIGKALQFCVVDVSQVDDDFDWELDGSHPPLELIMPMVIVNPEVKVHPVEKEIVEEGCLSFPDIRGDVERRDEITVKYQDAEGVPHLLVCNGMFARCIQHEVDHLNGMLFIDRMSKKTRASIDKKLKALAAKTGGA</sequence>
<dbReference type="EMBL" id="CP023004">
    <property type="protein sequence ID" value="AWI09244.1"/>
    <property type="molecule type" value="Genomic_DNA"/>
</dbReference>
<dbReference type="CDD" id="cd00487">
    <property type="entry name" value="Pep_deformylase"/>
    <property type="match status" value="1"/>
</dbReference>
<dbReference type="Proteomes" id="UP000244896">
    <property type="component" value="Chromosome"/>
</dbReference>
<dbReference type="AlphaFoldDB" id="A0A2U8E3F8"/>
<keyword evidence="2" id="KW-0648">Protein biosynthesis</keyword>
<proteinExistence type="inferred from homology"/>
<dbReference type="PANTHER" id="PTHR10458">
    <property type="entry name" value="PEPTIDE DEFORMYLASE"/>
    <property type="match status" value="1"/>
</dbReference>
<organism evidence="3 4">
    <name type="scientific">Ereboglobus luteus</name>
    <dbReference type="NCBI Taxonomy" id="1796921"/>
    <lineage>
        <taxon>Bacteria</taxon>
        <taxon>Pseudomonadati</taxon>
        <taxon>Verrucomicrobiota</taxon>
        <taxon>Opitutia</taxon>
        <taxon>Opitutales</taxon>
        <taxon>Opitutaceae</taxon>
        <taxon>Ereboglobus</taxon>
    </lineage>
</organism>
<name>A0A2U8E3F8_9BACT</name>
<dbReference type="PRINTS" id="PR01576">
    <property type="entry name" value="PDEFORMYLASE"/>
</dbReference>
<evidence type="ECO:0000313" key="3">
    <source>
        <dbReference type="EMBL" id="AWI09244.1"/>
    </source>
</evidence>
<dbReference type="SUPFAM" id="SSF56420">
    <property type="entry name" value="Peptide deformylase"/>
    <property type="match status" value="1"/>
</dbReference>
<keyword evidence="2" id="KW-0479">Metal-binding</keyword>
<dbReference type="KEGG" id="elut:CKA38_08325"/>
<dbReference type="GO" id="GO:0042586">
    <property type="term" value="F:peptide deformylase activity"/>
    <property type="evidence" value="ECO:0007669"/>
    <property type="project" value="UniProtKB-UniRule"/>
</dbReference>
<dbReference type="OrthoDB" id="9784988at2"/>
<feature type="binding site" evidence="2">
    <location>
        <position position="149"/>
    </location>
    <ligand>
        <name>Fe cation</name>
        <dbReference type="ChEBI" id="CHEBI:24875"/>
    </ligand>
</feature>
<dbReference type="PANTHER" id="PTHR10458:SF22">
    <property type="entry name" value="PEPTIDE DEFORMYLASE"/>
    <property type="match status" value="1"/>
</dbReference>
<dbReference type="HAMAP" id="MF_00163">
    <property type="entry name" value="Pep_deformylase"/>
    <property type="match status" value="1"/>
</dbReference>
<dbReference type="PIRSF" id="PIRSF004749">
    <property type="entry name" value="Pep_def"/>
    <property type="match status" value="1"/>
</dbReference>
<dbReference type="InterPro" id="IPR036821">
    <property type="entry name" value="Peptide_deformylase_sf"/>
</dbReference>
<gene>
    <name evidence="2 3" type="primary">def</name>
    <name evidence="3" type="ORF">CKA38_08325</name>
</gene>
<dbReference type="Gene3D" id="3.90.45.10">
    <property type="entry name" value="Peptide deformylase"/>
    <property type="match status" value="1"/>
</dbReference>
<feature type="binding site" evidence="2">
    <location>
        <position position="153"/>
    </location>
    <ligand>
        <name>Fe cation</name>
        <dbReference type="ChEBI" id="CHEBI:24875"/>
    </ligand>
</feature>
<comment type="function">
    <text evidence="2">Removes the formyl group from the N-terminal Met of newly synthesized proteins. Requires at least a dipeptide for an efficient rate of reaction. N-terminal L-methionine is a prerequisite for activity but the enzyme has broad specificity at other positions.</text>
</comment>
<dbReference type="Pfam" id="PF01327">
    <property type="entry name" value="Pep_deformylase"/>
    <property type="match status" value="1"/>
</dbReference>